<sequence length="141" mass="16276">MGFVSLPPRGSTHTAEQVCYATYPSTKKDNQWSAVFKIKARSHFDVPVDELVFPEDVINDHPLPPVFEIENLEEDEQVLIEEEPEELEHVEEEKVEEEEEEEDEEDEYETEEDADEEEDEAELFCSNSDTEASNDDDTCSD</sequence>
<organism evidence="2 3">
    <name type="scientific">Saponaria officinalis</name>
    <name type="common">Common soapwort</name>
    <name type="synonym">Lychnis saponaria</name>
    <dbReference type="NCBI Taxonomy" id="3572"/>
    <lineage>
        <taxon>Eukaryota</taxon>
        <taxon>Viridiplantae</taxon>
        <taxon>Streptophyta</taxon>
        <taxon>Embryophyta</taxon>
        <taxon>Tracheophyta</taxon>
        <taxon>Spermatophyta</taxon>
        <taxon>Magnoliopsida</taxon>
        <taxon>eudicotyledons</taxon>
        <taxon>Gunneridae</taxon>
        <taxon>Pentapetalae</taxon>
        <taxon>Caryophyllales</taxon>
        <taxon>Caryophyllaceae</taxon>
        <taxon>Caryophylleae</taxon>
        <taxon>Saponaria</taxon>
    </lineage>
</organism>
<feature type="compositionally biased region" description="Acidic residues" evidence="1">
    <location>
        <begin position="78"/>
        <end position="122"/>
    </location>
</feature>
<name>A0AAW1H0N6_SAPOF</name>
<gene>
    <name evidence="2" type="ORF">RND81_13G145200</name>
</gene>
<reference evidence="2" key="1">
    <citation type="submission" date="2024-03" db="EMBL/GenBank/DDBJ databases">
        <title>WGS assembly of Saponaria officinalis var. Norfolk2.</title>
        <authorList>
            <person name="Jenkins J."/>
            <person name="Shu S."/>
            <person name="Grimwood J."/>
            <person name="Barry K."/>
            <person name="Goodstein D."/>
            <person name="Schmutz J."/>
            <person name="Leebens-Mack J."/>
            <person name="Osbourn A."/>
        </authorList>
    </citation>
    <scope>NUCLEOTIDE SEQUENCE [LARGE SCALE GENOMIC DNA]</scope>
    <source>
        <strain evidence="2">JIC</strain>
    </source>
</reference>
<feature type="compositionally biased region" description="Acidic residues" evidence="1">
    <location>
        <begin position="132"/>
        <end position="141"/>
    </location>
</feature>
<evidence type="ECO:0000313" key="2">
    <source>
        <dbReference type="EMBL" id="KAK9669630.1"/>
    </source>
</evidence>
<dbReference type="EMBL" id="JBDFQZ010000013">
    <property type="protein sequence ID" value="KAK9669630.1"/>
    <property type="molecule type" value="Genomic_DNA"/>
</dbReference>
<feature type="region of interest" description="Disordered" evidence="1">
    <location>
        <begin position="78"/>
        <end position="141"/>
    </location>
</feature>
<accession>A0AAW1H0N6</accession>
<protein>
    <submittedName>
        <fullName evidence="2">Uncharacterized protein</fullName>
    </submittedName>
</protein>
<dbReference type="Proteomes" id="UP001443914">
    <property type="component" value="Unassembled WGS sequence"/>
</dbReference>
<evidence type="ECO:0000313" key="3">
    <source>
        <dbReference type="Proteomes" id="UP001443914"/>
    </source>
</evidence>
<keyword evidence="3" id="KW-1185">Reference proteome</keyword>
<evidence type="ECO:0000256" key="1">
    <source>
        <dbReference type="SAM" id="MobiDB-lite"/>
    </source>
</evidence>
<comment type="caution">
    <text evidence="2">The sequence shown here is derived from an EMBL/GenBank/DDBJ whole genome shotgun (WGS) entry which is preliminary data.</text>
</comment>
<dbReference type="AlphaFoldDB" id="A0AAW1H0N6"/>
<proteinExistence type="predicted"/>